<sequence length="450" mass="49586">MRRSLTFKERYLRMTKRHKEKLLPHSLIALGAFGAIIAGSEIWGAPADKPVSANQEDDEERYQLSMLGDIMLGRHVMDTAPHHDGGYHAFFRNTKDKLAEADYVTANFAQPMLPINDPEFLDDTEGAGFIENPEVLINNEDLLDGDEAFTSGEQFLEALTHEDATDAFTSEAIQRGGNIIHDKDIQLFTEPASAEPLADIGFTNVSLANNHMLNFGNISANYTLNTLEDNNIDTVGLGVGAEAAEPHVHTVGNNYEIATLSVTETYAAQTFAQAGILGVSAWYEGDAPGIIPAIQEASDKYDFTVVHFHWGTDFLSNPPDETEERFAILADAGADVIIGHNPSVLSPVEVIDETLVLTSMGNFISDQGWTRARDSAIADLHVTEADDGLEIDEVIFTPLRLSEFTPHGIENPIEQMQQARIFRQLSKNLDAEWETHDGRLHLDPEIEAES</sequence>
<accession>A0A2P8H903</accession>
<proteinExistence type="inferred from homology"/>
<dbReference type="InterPro" id="IPR052169">
    <property type="entry name" value="CW_Biosynth-Accessory"/>
</dbReference>
<dbReference type="SMART" id="SM00854">
    <property type="entry name" value="PGA_cap"/>
    <property type="match status" value="1"/>
</dbReference>
<dbReference type="PANTHER" id="PTHR33393">
    <property type="entry name" value="POLYGLUTAMINE SYNTHESIS ACCESSORY PROTEIN RV0574C-RELATED"/>
    <property type="match status" value="1"/>
</dbReference>
<dbReference type="Pfam" id="PF09587">
    <property type="entry name" value="PGA_cap"/>
    <property type="match status" value="1"/>
</dbReference>
<evidence type="ECO:0000313" key="4">
    <source>
        <dbReference type="Proteomes" id="UP000242310"/>
    </source>
</evidence>
<feature type="domain" description="Capsule synthesis protein CapA" evidence="2">
    <location>
        <begin position="63"/>
        <end position="367"/>
    </location>
</feature>
<keyword evidence="4" id="KW-1185">Reference proteome</keyword>
<protein>
    <submittedName>
        <fullName evidence="3">Poly-gamma-glutamate synthesis protein (Capsule biosynthesis protein)</fullName>
    </submittedName>
</protein>
<reference evidence="3 4" key="1">
    <citation type="submission" date="2018-03" db="EMBL/GenBank/DDBJ databases">
        <title>Genomic Encyclopedia of Type Strains, Phase III (KMG-III): the genomes of soil and plant-associated and newly described type strains.</title>
        <authorList>
            <person name="Whitman W."/>
        </authorList>
    </citation>
    <scope>NUCLEOTIDE SEQUENCE [LARGE SCALE GENOMIC DNA]</scope>
    <source>
        <strain evidence="3 4">CGMCC 1.07653</strain>
    </source>
</reference>
<dbReference type="PANTHER" id="PTHR33393:SF13">
    <property type="entry name" value="PGA BIOSYNTHESIS PROTEIN CAPA"/>
    <property type="match status" value="1"/>
</dbReference>
<evidence type="ECO:0000259" key="2">
    <source>
        <dbReference type="SMART" id="SM00854"/>
    </source>
</evidence>
<comment type="similarity">
    <text evidence="1">Belongs to the CapA family.</text>
</comment>
<dbReference type="OrthoDB" id="9810906at2"/>
<name>A0A2P8H903_9BACI</name>
<dbReference type="Gene3D" id="3.60.21.10">
    <property type="match status" value="1"/>
</dbReference>
<evidence type="ECO:0000256" key="1">
    <source>
        <dbReference type="ARBA" id="ARBA00005662"/>
    </source>
</evidence>
<dbReference type="SUPFAM" id="SSF56300">
    <property type="entry name" value="Metallo-dependent phosphatases"/>
    <property type="match status" value="1"/>
</dbReference>
<dbReference type="InterPro" id="IPR019079">
    <property type="entry name" value="Capsule_synth_CapA"/>
</dbReference>
<organism evidence="3 4">
    <name type="scientific">Salsuginibacillus halophilus</name>
    <dbReference type="NCBI Taxonomy" id="517424"/>
    <lineage>
        <taxon>Bacteria</taxon>
        <taxon>Bacillati</taxon>
        <taxon>Bacillota</taxon>
        <taxon>Bacilli</taxon>
        <taxon>Bacillales</taxon>
        <taxon>Bacillaceae</taxon>
        <taxon>Salsuginibacillus</taxon>
    </lineage>
</organism>
<comment type="caution">
    <text evidence="3">The sequence shown here is derived from an EMBL/GenBank/DDBJ whole genome shotgun (WGS) entry which is preliminary data.</text>
</comment>
<evidence type="ECO:0000313" key="3">
    <source>
        <dbReference type="EMBL" id="PSL42716.1"/>
    </source>
</evidence>
<dbReference type="Proteomes" id="UP000242310">
    <property type="component" value="Unassembled WGS sequence"/>
</dbReference>
<dbReference type="RefSeq" id="WP_106589532.1">
    <property type="nucleotide sequence ID" value="NZ_PYAV01000013.1"/>
</dbReference>
<gene>
    <name evidence="3" type="ORF">B0H94_1132</name>
</gene>
<dbReference type="InterPro" id="IPR029052">
    <property type="entry name" value="Metallo-depent_PP-like"/>
</dbReference>
<dbReference type="EMBL" id="PYAV01000013">
    <property type="protein sequence ID" value="PSL42716.1"/>
    <property type="molecule type" value="Genomic_DNA"/>
</dbReference>
<dbReference type="AlphaFoldDB" id="A0A2P8H903"/>